<accession>A0A1F6A6T9</accession>
<protein>
    <recommendedName>
        <fullName evidence="1">Pyridoxamine 5'-phosphate oxidase N-terminal domain-containing protein</fullName>
    </recommendedName>
</protein>
<dbReference type="STRING" id="1798384.A3D03_06440"/>
<evidence type="ECO:0000313" key="2">
    <source>
        <dbReference type="EMBL" id="OGG20460.1"/>
    </source>
</evidence>
<dbReference type="Proteomes" id="UP000177092">
    <property type="component" value="Unassembled WGS sequence"/>
</dbReference>
<dbReference type="InterPro" id="IPR012349">
    <property type="entry name" value="Split_barrel_FMN-bd"/>
</dbReference>
<evidence type="ECO:0000259" key="1">
    <source>
        <dbReference type="Pfam" id="PF01243"/>
    </source>
</evidence>
<organism evidence="2 3">
    <name type="scientific">Candidatus Gottesmanbacteria bacterium RIFCSPHIGHO2_02_FULL_40_13</name>
    <dbReference type="NCBI Taxonomy" id="1798384"/>
    <lineage>
        <taxon>Bacteria</taxon>
        <taxon>Candidatus Gottesmaniibacteriota</taxon>
    </lineage>
</organism>
<dbReference type="EMBL" id="MFJN01000046">
    <property type="protein sequence ID" value="OGG20460.1"/>
    <property type="molecule type" value="Genomic_DNA"/>
</dbReference>
<dbReference type="Gene3D" id="2.30.110.10">
    <property type="entry name" value="Electron Transport, Fmn-binding Protein, Chain A"/>
    <property type="match status" value="1"/>
</dbReference>
<dbReference type="InterPro" id="IPR011576">
    <property type="entry name" value="Pyridox_Oxase_N"/>
</dbReference>
<gene>
    <name evidence="2" type="ORF">A3D03_06440</name>
</gene>
<sequence length="156" mass="18046">MKSKDKTLLLKFLQSQNLMTLATQNQHLWVSNVYFVTDEMFNLYFLSEPKSQHCRAIKSNPEVACAVADTSQKVVDKKIGVQLYGTASLVKNLSSIKWMLKMWNKLNPGFESIINLKNIQSNKINGRIYKIEPKLIKFFNEELYGPEGYKLFKFGK</sequence>
<evidence type="ECO:0000313" key="3">
    <source>
        <dbReference type="Proteomes" id="UP000177092"/>
    </source>
</evidence>
<dbReference type="SUPFAM" id="SSF50475">
    <property type="entry name" value="FMN-binding split barrel"/>
    <property type="match status" value="1"/>
</dbReference>
<feature type="domain" description="Pyridoxamine 5'-phosphate oxidase N-terminal" evidence="1">
    <location>
        <begin position="10"/>
        <end position="99"/>
    </location>
</feature>
<proteinExistence type="predicted"/>
<dbReference type="Pfam" id="PF01243">
    <property type="entry name" value="PNPOx_N"/>
    <property type="match status" value="1"/>
</dbReference>
<comment type="caution">
    <text evidence="2">The sequence shown here is derived from an EMBL/GenBank/DDBJ whole genome shotgun (WGS) entry which is preliminary data.</text>
</comment>
<name>A0A1F6A6T9_9BACT</name>
<dbReference type="AlphaFoldDB" id="A0A1F6A6T9"/>
<reference evidence="2 3" key="1">
    <citation type="journal article" date="2016" name="Nat. Commun.">
        <title>Thousands of microbial genomes shed light on interconnected biogeochemical processes in an aquifer system.</title>
        <authorList>
            <person name="Anantharaman K."/>
            <person name="Brown C.T."/>
            <person name="Hug L.A."/>
            <person name="Sharon I."/>
            <person name="Castelle C.J."/>
            <person name="Probst A.J."/>
            <person name="Thomas B.C."/>
            <person name="Singh A."/>
            <person name="Wilkins M.J."/>
            <person name="Karaoz U."/>
            <person name="Brodie E.L."/>
            <person name="Williams K.H."/>
            <person name="Hubbard S.S."/>
            <person name="Banfield J.F."/>
        </authorList>
    </citation>
    <scope>NUCLEOTIDE SEQUENCE [LARGE SCALE GENOMIC DNA]</scope>
</reference>